<dbReference type="SUPFAM" id="SSF88659">
    <property type="entry name" value="Sigma3 and sigma4 domains of RNA polymerase sigma factors"/>
    <property type="match status" value="1"/>
</dbReference>
<dbReference type="Gene3D" id="1.20.140.160">
    <property type="match status" value="1"/>
</dbReference>
<reference evidence="1" key="1">
    <citation type="journal article" date="2021" name="Proc. Natl. Acad. Sci. U.S.A.">
        <title>A Catalog of Tens of Thousands of Viruses from Human Metagenomes Reveals Hidden Associations with Chronic Diseases.</title>
        <authorList>
            <person name="Tisza M.J."/>
            <person name="Buck C.B."/>
        </authorList>
    </citation>
    <scope>NUCLEOTIDE SEQUENCE</scope>
    <source>
        <strain evidence="1">CtJ2i1</strain>
    </source>
</reference>
<dbReference type="EMBL" id="BK016182">
    <property type="protein sequence ID" value="DAG00542.1"/>
    <property type="molecule type" value="Genomic_DNA"/>
</dbReference>
<name>A0A8S5V1D5_9CAUD</name>
<evidence type="ECO:0000313" key="1">
    <source>
        <dbReference type="EMBL" id="DAG00542.1"/>
    </source>
</evidence>
<accession>A0A8S5V1D5</accession>
<sequence>MSERKILDGQREAWEEVDSLVLECQSHNTDPRRRDELLQELLIRFEPFLNMFRDLLLEDKIYLNNKVSREFIGLYIANKYLRSKVFKNWHLNKDEYAEVNRSLSLIRDNYAKQCDVEQDLKTLFSTMVMKYKKTNRSFNAYLTYVFRYELFRFIQAHLKDRINNSYDRSDMNDIGVSNMSSLTMYKADLLDQIVVDDDGNFSELWVNGEVCNDLFSHLTPTERLILAMVYAENAKPVEIANKIGVDIQTYRKIRRGALNKLEKLTGKDINRRKKRNE</sequence>
<protein>
    <submittedName>
        <fullName evidence="1">DNA directed RNA polymerase subunit</fullName>
    </submittedName>
</protein>
<proteinExistence type="predicted"/>
<dbReference type="InterPro" id="IPR013324">
    <property type="entry name" value="RNA_pol_sigma_r3/r4-like"/>
</dbReference>
<organism evidence="1">
    <name type="scientific">Myoviridae sp. ctJ2i1</name>
    <dbReference type="NCBI Taxonomy" id="2825079"/>
    <lineage>
        <taxon>Viruses</taxon>
        <taxon>Duplodnaviria</taxon>
        <taxon>Heunggongvirae</taxon>
        <taxon>Uroviricota</taxon>
        <taxon>Caudoviricetes</taxon>
    </lineage>
</organism>